<dbReference type="STRING" id="231916.A0A409Y7A3"/>
<feature type="compositionally biased region" description="Polar residues" evidence="6">
    <location>
        <begin position="347"/>
        <end position="387"/>
    </location>
</feature>
<dbReference type="InterPro" id="IPR000719">
    <property type="entry name" value="Prot_kinase_dom"/>
</dbReference>
<evidence type="ECO:0000313" key="8">
    <source>
        <dbReference type="EMBL" id="PPQ98859.1"/>
    </source>
</evidence>
<dbReference type="GO" id="GO:0005737">
    <property type="term" value="C:cytoplasm"/>
    <property type="evidence" value="ECO:0007669"/>
    <property type="project" value="TreeGrafter"/>
</dbReference>
<keyword evidence="5" id="KW-0067">ATP-binding</keyword>
<evidence type="ECO:0000256" key="1">
    <source>
        <dbReference type="ARBA" id="ARBA00022527"/>
    </source>
</evidence>
<dbReference type="InParanoid" id="A0A409Y7A3"/>
<dbReference type="Gene3D" id="1.10.510.10">
    <property type="entry name" value="Transferase(Phosphotransferase) domain 1"/>
    <property type="match status" value="1"/>
</dbReference>
<dbReference type="AlphaFoldDB" id="A0A409Y7A3"/>
<dbReference type="InterPro" id="IPR011009">
    <property type="entry name" value="Kinase-like_dom_sf"/>
</dbReference>
<dbReference type="GO" id="GO:0035556">
    <property type="term" value="P:intracellular signal transduction"/>
    <property type="evidence" value="ECO:0007669"/>
    <property type="project" value="TreeGrafter"/>
</dbReference>
<accession>A0A409Y7A3</accession>
<dbReference type="Pfam" id="PF00069">
    <property type="entry name" value="Pkinase"/>
    <property type="match status" value="2"/>
</dbReference>
<dbReference type="PANTHER" id="PTHR24346:SF110">
    <property type="entry name" value="NON-SPECIFIC SERINE_THREONINE PROTEIN KINASE"/>
    <property type="match status" value="1"/>
</dbReference>
<dbReference type="Proteomes" id="UP000284706">
    <property type="component" value="Unassembled WGS sequence"/>
</dbReference>
<evidence type="ECO:0000313" key="9">
    <source>
        <dbReference type="Proteomes" id="UP000284706"/>
    </source>
</evidence>
<feature type="region of interest" description="Disordered" evidence="6">
    <location>
        <begin position="347"/>
        <end position="389"/>
    </location>
</feature>
<feature type="domain" description="Protein kinase" evidence="7">
    <location>
        <begin position="66"/>
        <end position="313"/>
    </location>
</feature>
<dbReference type="EMBL" id="NHYE01001090">
    <property type="protein sequence ID" value="PPQ98859.1"/>
    <property type="molecule type" value="Genomic_DNA"/>
</dbReference>
<dbReference type="OrthoDB" id="193931at2759"/>
<name>A0A409Y7A3_9AGAR</name>
<gene>
    <name evidence="8" type="ORF">CVT26_014335</name>
</gene>
<keyword evidence="2" id="KW-0808">Transferase</keyword>
<reference evidence="8 9" key="1">
    <citation type="journal article" date="2018" name="Evol. Lett.">
        <title>Horizontal gene cluster transfer increased hallucinogenic mushroom diversity.</title>
        <authorList>
            <person name="Reynolds H.T."/>
            <person name="Vijayakumar V."/>
            <person name="Gluck-Thaler E."/>
            <person name="Korotkin H.B."/>
            <person name="Matheny P.B."/>
            <person name="Slot J.C."/>
        </authorList>
    </citation>
    <scope>NUCLEOTIDE SEQUENCE [LARGE SCALE GENOMIC DNA]</scope>
    <source>
        <strain evidence="8 9">SRW20</strain>
    </source>
</reference>
<evidence type="ECO:0000256" key="5">
    <source>
        <dbReference type="ARBA" id="ARBA00022840"/>
    </source>
</evidence>
<sequence>MAPSNSLQILTSGSPSLHHQHVSHNVVSPTQHHREHAHGHDVYCHPEALAYAVAHPQRTIRKLGPYLILKTLSEGEFSTVKLGLHSQRGDEVAVKLIRRRDADTSLQMSEVERKIEMLKSLKHPNIVWLFDVIETDKYIGLVLNYASGGNLFQHIVINRHLCEHDAAKLFSQLISGVRYIHQEKIVHRNLKSKNILLDRHRNVVIAEFGSANRFEHGADDLMFYVGSLVDAWNCGVMLYTMLTGYYMRFDGNPASLDRKNLTRLISQYKYNMSTPWSFPDYISSEARDLLSVILVPDPKKRTGLEGVMKHPWLAAYREGAQGQQQAPKVFERMAMDQHRAKTKCNLSGLSEQNGHGHTSQQISDFKSEDPNSSPSPATDTLPESSAQPCPDTYFNPSVMAYAAAYPQRTIPRFGPYLILQTLQKTEFGYVKLALHSQWGVEVAVKLIRKRDLDGTLKSMVEREIDVLKTVKHPDLVRLYDVLETDKIIGIILEYPPGGLSEYVYDYAKFEETWAALYEKTRALRPSDADTDAASGHSISEYSLASSRTATTNYGIYFTRWAISQESFEDCDD</sequence>
<dbReference type="SUPFAM" id="SSF56112">
    <property type="entry name" value="Protein kinase-like (PK-like)"/>
    <property type="match status" value="2"/>
</dbReference>
<organism evidence="8 9">
    <name type="scientific">Gymnopilus dilepis</name>
    <dbReference type="NCBI Taxonomy" id="231916"/>
    <lineage>
        <taxon>Eukaryota</taxon>
        <taxon>Fungi</taxon>
        <taxon>Dikarya</taxon>
        <taxon>Basidiomycota</taxon>
        <taxon>Agaricomycotina</taxon>
        <taxon>Agaricomycetes</taxon>
        <taxon>Agaricomycetidae</taxon>
        <taxon>Agaricales</taxon>
        <taxon>Agaricineae</taxon>
        <taxon>Hymenogastraceae</taxon>
        <taxon>Gymnopilus</taxon>
    </lineage>
</organism>
<dbReference type="GO" id="GO:0005524">
    <property type="term" value="F:ATP binding"/>
    <property type="evidence" value="ECO:0007669"/>
    <property type="project" value="UniProtKB-KW"/>
</dbReference>
<dbReference type="FunFam" id="3.30.200.20:FF:000003">
    <property type="entry name" value="Non-specific serine/threonine protein kinase"/>
    <property type="match status" value="1"/>
</dbReference>
<dbReference type="PANTHER" id="PTHR24346">
    <property type="entry name" value="MAP/MICROTUBULE AFFINITY-REGULATING KINASE"/>
    <property type="match status" value="1"/>
</dbReference>
<keyword evidence="4" id="KW-0418">Kinase</keyword>
<dbReference type="GO" id="GO:0004674">
    <property type="term" value="F:protein serine/threonine kinase activity"/>
    <property type="evidence" value="ECO:0007669"/>
    <property type="project" value="UniProtKB-KW"/>
</dbReference>
<evidence type="ECO:0000256" key="3">
    <source>
        <dbReference type="ARBA" id="ARBA00022741"/>
    </source>
</evidence>
<evidence type="ECO:0000256" key="2">
    <source>
        <dbReference type="ARBA" id="ARBA00022679"/>
    </source>
</evidence>
<protein>
    <recommendedName>
        <fullName evidence="7">Protein kinase domain-containing protein</fullName>
    </recommendedName>
</protein>
<evidence type="ECO:0000259" key="7">
    <source>
        <dbReference type="PROSITE" id="PS50011"/>
    </source>
</evidence>
<feature type="region of interest" description="Disordered" evidence="6">
    <location>
        <begin position="1"/>
        <end position="21"/>
    </location>
</feature>
<dbReference type="PROSITE" id="PS50011">
    <property type="entry name" value="PROTEIN_KINASE_DOM"/>
    <property type="match status" value="2"/>
</dbReference>
<feature type="domain" description="Protein kinase" evidence="7">
    <location>
        <begin position="416"/>
        <end position="572"/>
    </location>
</feature>
<keyword evidence="1" id="KW-0723">Serine/threonine-protein kinase</keyword>
<comment type="caution">
    <text evidence="8">The sequence shown here is derived from an EMBL/GenBank/DDBJ whole genome shotgun (WGS) entry which is preliminary data.</text>
</comment>
<keyword evidence="9" id="KW-1185">Reference proteome</keyword>
<evidence type="ECO:0000256" key="4">
    <source>
        <dbReference type="ARBA" id="ARBA00022777"/>
    </source>
</evidence>
<dbReference type="Gene3D" id="3.30.200.20">
    <property type="entry name" value="Phosphorylase Kinase, domain 1"/>
    <property type="match status" value="1"/>
</dbReference>
<evidence type="ECO:0000256" key="6">
    <source>
        <dbReference type="SAM" id="MobiDB-lite"/>
    </source>
</evidence>
<keyword evidence="3" id="KW-0547">Nucleotide-binding</keyword>
<proteinExistence type="predicted"/>